<feature type="non-terminal residue" evidence="1">
    <location>
        <position position="1"/>
    </location>
</feature>
<dbReference type="Proteomes" id="UP000054097">
    <property type="component" value="Unassembled WGS sequence"/>
</dbReference>
<evidence type="ECO:0000313" key="1">
    <source>
        <dbReference type="EMBL" id="KIM30121.1"/>
    </source>
</evidence>
<protein>
    <submittedName>
        <fullName evidence="1">Uncharacterized protein</fullName>
    </submittedName>
</protein>
<dbReference type="EMBL" id="KN824286">
    <property type="protein sequence ID" value="KIM30121.1"/>
    <property type="molecule type" value="Genomic_DNA"/>
</dbReference>
<sequence length="136" mass="15646">IRLNPNGLPEESWLHVIHVGPFELERLKELFAARHPSLNAAAGQESMLSVTSAYPFPRDTASSAPDQLSVHEDRDLAGWAERHRHKISLELQDKLRAACYLPLDDPDRLPVDQWQRLFGVGLFELEILRQLFRERD</sequence>
<proteinExistence type="predicted"/>
<evidence type="ECO:0000313" key="2">
    <source>
        <dbReference type="Proteomes" id="UP000054097"/>
    </source>
</evidence>
<name>A0A0C3BFB9_SERVB</name>
<reference evidence="1 2" key="1">
    <citation type="submission" date="2014-04" db="EMBL/GenBank/DDBJ databases">
        <authorList>
            <consortium name="DOE Joint Genome Institute"/>
            <person name="Kuo A."/>
            <person name="Zuccaro A."/>
            <person name="Kohler A."/>
            <person name="Nagy L.G."/>
            <person name="Floudas D."/>
            <person name="Copeland A."/>
            <person name="Barry K.W."/>
            <person name="Cichocki N."/>
            <person name="Veneault-Fourrey C."/>
            <person name="LaButti K."/>
            <person name="Lindquist E.A."/>
            <person name="Lipzen A."/>
            <person name="Lundell T."/>
            <person name="Morin E."/>
            <person name="Murat C."/>
            <person name="Sun H."/>
            <person name="Tunlid A."/>
            <person name="Henrissat B."/>
            <person name="Grigoriev I.V."/>
            <person name="Hibbett D.S."/>
            <person name="Martin F."/>
            <person name="Nordberg H.P."/>
            <person name="Cantor M.N."/>
            <person name="Hua S.X."/>
        </authorList>
    </citation>
    <scope>NUCLEOTIDE SEQUENCE [LARGE SCALE GENOMIC DNA]</scope>
    <source>
        <strain evidence="1 2">MAFF 305830</strain>
    </source>
</reference>
<reference evidence="2" key="2">
    <citation type="submission" date="2015-01" db="EMBL/GenBank/DDBJ databases">
        <title>Evolutionary Origins and Diversification of the Mycorrhizal Mutualists.</title>
        <authorList>
            <consortium name="DOE Joint Genome Institute"/>
            <consortium name="Mycorrhizal Genomics Consortium"/>
            <person name="Kohler A."/>
            <person name="Kuo A."/>
            <person name="Nagy L.G."/>
            <person name="Floudas D."/>
            <person name="Copeland A."/>
            <person name="Barry K.W."/>
            <person name="Cichocki N."/>
            <person name="Veneault-Fourrey C."/>
            <person name="LaButti K."/>
            <person name="Lindquist E.A."/>
            <person name="Lipzen A."/>
            <person name="Lundell T."/>
            <person name="Morin E."/>
            <person name="Murat C."/>
            <person name="Riley R."/>
            <person name="Ohm R."/>
            <person name="Sun H."/>
            <person name="Tunlid A."/>
            <person name="Henrissat B."/>
            <person name="Grigoriev I.V."/>
            <person name="Hibbett D.S."/>
            <person name="Martin F."/>
        </authorList>
    </citation>
    <scope>NUCLEOTIDE SEQUENCE [LARGE SCALE GENOMIC DNA]</scope>
    <source>
        <strain evidence="2">MAFF 305830</strain>
    </source>
</reference>
<organism evidence="1 2">
    <name type="scientific">Serendipita vermifera MAFF 305830</name>
    <dbReference type="NCBI Taxonomy" id="933852"/>
    <lineage>
        <taxon>Eukaryota</taxon>
        <taxon>Fungi</taxon>
        <taxon>Dikarya</taxon>
        <taxon>Basidiomycota</taxon>
        <taxon>Agaricomycotina</taxon>
        <taxon>Agaricomycetes</taxon>
        <taxon>Sebacinales</taxon>
        <taxon>Serendipitaceae</taxon>
        <taxon>Serendipita</taxon>
    </lineage>
</organism>
<keyword evidence="2" id="KW-1185">Reference proteome</keyword>
<dbReference type="HOGENOM" id="CLU_1880474_0_0_1"/>
<gene>
    <name evidence="1" type="ORF">M408DRAFT_328514</name>
</gene>
<accession>A0A0C3BFB9</accession>
<dbReference type="AlphaFoldDB" id="A0A0C3BFB9"/>